<evidence type="ECO:0000256" key="1">
    <source>
        <dbReference type="SAM" id="MobiDB-lite"/>
    </source>
</evidence>
<feature type="compositionally biased region" description="Basic residues" evidence="1">
    <location>
        <begin position="23"/>
        <end position="41"/>
    </location>
</feature>
<feature type="compositionally biased region" description="Polar residues" evidence="1">
    <location>
        <begin position="156"/>
        <end position="174"/>
    </location>
</feature>
<feature type="region of interest" description="Disordered" evidence="1">
    <location>
        <begin position="845"/>
        <end position="888"/>
    </location>
</feature>
<feature type="compositionally biased region" description="Pro residues" evidence="1">
    <location>
        <begin position="856"/>
        <end position="867"/>
    </location>
</feature>
<feature type="compositionally biased region" description="Polar residues" evidence="1">
    <location>
        <begin position="774"/>
        <end position="811"/>
    </location>
</feature>
<dbReference type="Pfam" id="PF15262">
    <property type="entry name" value="DUF4592"/>
    <property type="match status" value="1"/>
</dbReference>
<feature type="compositionally biased region" description="Acidic residues" evidence="1">
    <location>
        <begin position="548"/>
        <end position="558"/>
    </location>
</feature>
<feature type="region of interest" description="Disordered" evidence="1">
    <location>
        <begin position="296"/>
        <end position="685"/>
    </location>
</feature>
<dbReference type="InterPro" id="IPR028030">
    <property type="entry name" value="DUF4592"/>
</dbReference>
<feature type="compositionally biased region" description="Polar residues" evidence="1">
    <location>
        <begin position="630"/>
        <end position="640"/>
    </location>
</feature>
<feature type="compositionally biased region" description="Polar residues" evidence="1">
    <location>
        <begin position="530"/>
        <end position="539"/>
    </location>
</feature>
<feature type="compositionally biased region" description="Basic and acidic residues" evidence="1">
    <location>
        <begin position="925"/>
        <end position="936"/>
    </location>
</feature>
<accession>A0A8D3BDJ0</accession>
<organism evidence="3 4">
    <name type="scientific">Scophthalmus maximus</name>
    <name type="common">Turbot</name>
    <name type="synonym">Psetta maxima</name>
    <dbReference type="NCBI Taxonomy" id="52904"/>
    <lineage>
        <taxon>Eukaryota</taxon>
        <taxon>Metazoa</taxon>
        <taxon>Chordata</taxon>
        <taxon>Craniata</taxon>
        <taxon>Vertebrata</taxon>
        <taxon>Euteleostomi</taxon>
        <taxon>Actinopterygii</taxon>
        <taxon>Neopterygii</taxon>
        <taxon>Teleostei</taxon>
        <taxon>Neoteleostei</taxon>
        <taxon>Acanthomorphata</taxon>
        <taxon>Carangaria</taxon>
        <taxon>Pleuronectiformes</taxon>
        <taxon>Pleuronectoidei</taxon>
        <taxon>Scophthalmidae</taxon>
        <taxon>Scophthalmus</taxon>
    </lineage>
</organism>
<dbReference type="Ensembl" id="ENSSMAT00000032883.2">
    <property type="protein sequence ID" value="ENSSMAP00000032481.2"/>
    <property type="gene ID" value="ENSSMAG00000019911.2"/>
</dbReference>
<dbReference type="PANTHER" id="PTHR47743">
    <property type="entry name" value="KIAA1210 / KIAA1211 FAMILY MEMBER"/>
    <property type="match status" value="1"/>
</dbReference>
<feature type="compositionally biased region" description="Basic residues" evidence="1">
    <location>
        <begin position="227"/>
        <end position="246"/>
    </location>
</feature>
<proteinExistence type="predicted"/>
<feature type="domain" description="DUF4592" evidence="2">
    <location>
        <begin position="121"/>
        <end position="243"/>
    </location>
</feature>
<dbReference type="PANTHER" id="PTHR47743:SF1">
    <property type="entry name" value="CRACD-LIKE PROTEIN"/>
    <property type="match status" value="1"/>
</dbReference>
<dbReference type="GeneTree" id="ENSGT00940000163031"/>
<feature type="compositionally biased region" description="Basic and acidic residues" evidence="1">
    <location>
        <begin position="361"/>
        <end position="370"/>
    </location>
</feature>
<feature type="region of interest" description="Disordered" evidence="1">
    <location>
        <begin position="769"/>
        <end position="812"/>
    </location>
</feature>
<feature type="region of interest" description="Disordered" evidence="1">
    <location>
        <begin position="1"/>
        <end position="63"/>
    </location>
</feature>
<feature type="compositionally biased region" description="Pro residues" evidence="1">
    <location>
        <begin position="191"/>
        <end position="200"/>
    </location>
</feature>
<feature type="compositionally biased region" description="Low complexity" evidence="1">
    <location>
        <begin position="201"/>
        <end position="215"/>
    </location>
</feature>
<evidence type="ECO:0000313" key="4">
    <source>
        <dbReference type="Proteomes" id="UP000694558"/>
    </source>
</evidence>
<feature type="compositionally biased region" description="Basic and acidic residues" evidence="1">
    <location>
        <begin position="515"/>
        <end position="525"/>
    </location>
</feature>
<dbReference type="AlphaFoldDB" id="A0A8D3BDJ0"/>
<feature type="region of interest" description="Disordered" evidence="1">
    <location>
        <begin position="125"/>
        <end position="271"/>
    </location>
</feature>
<evidence type="ECO:0000259" key="2">
    <source>
        <dbReference type="Pfam" id="PF15262"/>
    </source>
</evidence>
<protein>
    <recommendedName>
        <fullName evidence="2">DUF4592 domain-containing protein</fullName>
    </recommendedName>
</protein>
<feature type="compositionally biased region" description="Polar residues" evidence="1">
    <location>
        <begin position="570"/>
        <end position="585"/>
    </location>
</feature>
<feature type="compositionally biased region" description="Basic and acidic residues" evidence="1">
    <location>
        <begin position="1"/>
        <end position="14"/>
    </location>
</feature>
<evidence type="ECO:0000313" key="3">
    <source>
        <dbReference type="Ensembl" id="ENSSMAP00000032481.2"/>
    </source>
</evidence>
<reference evidence="3" key="2">
    <citation type="submission" date="2025-08" db="UniProtKB">
        <authorList>
            <consortium name="Ensembl"/>
        </authorList>
    </citation>
    <scope>IDENTIFICATION</scope>
</reference>
<dbReference type="InterPro" id="IPR026713">
    <property type="entry name" value="CRACD-like"/>
</dbReference>
<name>A0A8D3BDJ0_SCOMX</name>
<reference evidence="3" key="1">
    <citation type="submission" date="2023-05" db="EMBL/GenBank/DDBJ databases">
        <title>High-quality long-read genome of Scophthalmus maximus.</title>
        <authorList>
            <person name="Lien S."/>
            <person name="Martinez P."/>
        </authorList>
    </citation>
    <scope>NUCLEOTIDE SEQUENCE [LARGE SCALE GENOMIC DNA]</scope>
</reference>
<feature type="region of interest" description="Disordered" evidence="1">
    <location>
        <begin position="912"/>
        <end position="936"/>
    </location>
</feature>
<dbReference type="Proteomes" id="UP000694558">
    <property type="component" value="Chromosome 14"/>
</dbReference>
<feature type="compositionally biased region" description="Basic and acidic residues" evidence="1">
    <location>
        <begin position="463"/>
        <end position="491"/>
    </location>
</feature>
<sequence length="936" mass="101016">MELRPMESSSGDKEENTEDIPGRKKSKLKALKTRLFGRSKRTGGEGNAELSQSASDITAEKGVGSEEDLVCSQGMMGSRALSHDSIFLADQDPTDTEPARVLSQENVHSKIKALQMKLQQQKMHLGPPPLVLPVRRPEDPGGGLEDDSCPEVSGADVTSQGVFSKTMFQPSSRPLSPIPKPAPTKYMPQFPSHPLPPPVSSVPSVVEPPSDFSSPAEGVSCLDTSAARHRMSVKPRNQRASAKKRLATTDSRLHSHTLNNIDHPESVEEEEQRLCAQDRVILQTERGEADICTTAQHLPSKSPEVAPIASEVAPKSSGATFSPQDHAPPGRASSVSSQLLRLKPQRPVNVTSSERSSFIEPELKSKREGDFEIQAMSPDKRNVVKKTRMSEDSSDQLPATSGSAVTLRPSSVPQQHQVVLESTRGIKRPAPGSGSFHFSITTAKNPLAERPRSSSFVGMMEQAEARHKTTGGAEEKPLLGFREKEELRDSQPRGSPLAVGRLKQDGAPPKCSVPWDRRDSLKKVEAMASASKNTTTDTGTLAGKEVEEAAEAQEEVQEEEGKTAFGIKLRSTSQTMRLRSDTTSKAPACADQCDKQSRQEVSANVGSVTGKLPANVSCASSPPGDVRVTDPTSSGSSVPVKNNLPAVGDSQAAPAELPANSSGPGEVETALAVPPEPQPVPQTASSEVSWVSMAMEKTRSLQQLFTSRFPRDVAGAQTAARAQAQPTNQTETLIGAQMQTPTAKTTTPVQAANQPPAATVRAASQALAAKPLLTSEQQKTSTTSAGVSREAQTQNKPVIPSRTKTQLSSPRSVRLIHLYRPRRGQPSLLCALQHKQRPRLSLHREVPARASHNPTFPQPSRRPPPSRPLGAVVVSSPTTGSNPRLQFLPPRRQPQLLLLLLLLLRCRPWEEGKEKRTCRKKRDPRPREDERLGAGQ</sequence>
<feature type="compositionally biased region" description="Polar residues" evidence="1">
    <location>
        <begin position="395"/>
        <end position="417"/>
    </location>
</feature>